<dbReference type="Proteomes" id="UP000516468">
    <property type="component" value="Segment"/>
</dbReference>
<reference evidence="2 3" key="1">
    <citation type="submission" date="2020-05" db="EMBL/GenBank/DDBJ databases">
        <authorList>
            <person name="Mick M."/>
            <person name="Mijatovic I."/>
            <person name="Miller A.J."/>
            <person name="Stuckman S.A."/>
            <person name="Volas E.M."/>
            <person name="Daniels C.J."/>
            <person name="Breitenberger C.A."/>
            <person name="Ball S.L."/>
            <person name="Garlena R.A."/>
            <person name="Russell D.A."/>
            <person name="Pope W.H."/>
            <person name="Jacobs-Sera D."/>
            <person name="Hatfull G.F."/>
        </authorList>
    </citation>
    <scope>NUCLEOTIDE SEQUENCE [LARGE SCALE GENOMIC DNA]</scope>
</reference>
<name>A0A7G3V933_9CAUD</name>
<protein>
    <submittedName>
        <fullName evidence="2">Portal protein</fullName>
    </submittedName>
</protein>
<sequence>MPRRSDSTAHRIANRSRRAEQTPESMIAAARRLAPSATSIAVFDIEPTKPDGKGRRRRSQRGDSITAAAEVINGAEQKNGRAAPRRRKRQAERWQSEVWELRNESPEMRFLGDRKARAASQCRIYIGHHTAGETAAPKRVTEGIVGQLAQQMFGSLAEVEQKLKRYVQHIEYNGESIINARNDPDQPDRVVWSVHSSRELLGSQAGQYQLTDGVTPRKVDDDNEIISRSWVPSPELAALADAPVRALLPVLRELVQMTKYVGAQIDSRLASGGGLLIVDSRVSIHDAQGKITSLAKQLQDYMLTAVEDRGSAESIAPLVAQITLSEGQTLEQVAKLITFGEVLDPHMHERRQEAIRRIALGMDNDPAALEGAGSMNHWSAWSLDESEIKLGVSPILSTFCHTMTETVVRPLLRAAGVKNADEFSVWFDTTELKLRPDRSKDAQWAYSEGIMSAARVLEESGFDPETDMPDDAERARRVLMTNLIPLLGQLGSASPGAIVEILRAIGVDIPATTMPDTQPATPPAAPPPPKQITADDPANSPPDTLDNPPPADGGPTL</sequence>
<evidence type="ECO:0000256" key="1">
    <source>
        <dbReference type="SAM" id="MobiDB-lite"/>
    </source>
</evidence>
<organism evidence="2 3">
    <name type="scientific">Gordonia Phage Zitch</name>
    <dbReference type="NCBI Taxonomy" id="2743909"/>
    <lineage>
        <taxon>Viruses</taxon>
        <taxon>Duplodnaviria</taxon>
        <taxon>Heunggongvirae</taxon>
        <taxon>Uroviricota</taxon>
        <taxon>Caudoviricetes</taxon>
        <taxon>Stackebrandtviridae</taxon>
        <taxon>Schenleyvirinae</taxon>
        <taxon>Zitchvirus</taxon>
        <taxon>Zitchvirus zitch</taxon>
    </lineage>
</organism>
<feature type="compositionally biased region" description="Pro residues" evidence="1">
    <location>
        <begin position="547"/>
        <end position="557"/>
    </location>
</feature>
<keyword evidence="3" id="KW-1185">Reference proteome</keyword>
<dbReference type="RefSeq" id="YP_010002673.1">
    <property type="nucleotide sequence ID" value="NC_053247.1"/>
</dbReference>
<dbReference type="EMBL" id="MT498036">
    <property type="protein sequence ID" value="QKY78462.1"/>
    <property type="molecule type" value="Genomic_DNA"/>
</dbReference>
<dbReference type="KEGG" id="vg:63027226"/>
<feature type="region of interest" description="Disordered" evidence="1">
    <location>
        <begin position="40"/>
        <end position="93"/>
    </location>
</feature>
<proteinExistence type="predicted"/>
<accession>A0A7G3V933</accession>
<gene>
    <name evidence="2" type="primary">15</name>
    <name evidence="2" type="ORF">SEA_ZITCH_15</name>
</gene>
<feature type="region of interest" description="Disordered" evidence="1">
    <location>
        <begin position="512"/>
        <end position="557"/>
    </location>
</feature>
<feature type="region of interest" description="Disordered" evidence="1">
    <location>
        <begin position="1"/>
        <end position="25"/>
    </location>
</feature>
<evidence type="ECO:0000313" key="2">
    <source>
        <dbReference type="EMBL" id="QKY78462.1"/>
    </source>
</evidence>
<feature type="compositionally biased region" description="Pro residues" evidence="1">
    <location>
        <begin position="520"/>
        <end position="530"/>
    </location>
</feature>
<evidence type="ECO:0000313" key="3">
    <source>
        <dbReference type="Proteomes" id="UP000516468"/>
    </source>
</evidence>
<dbReference type="GeneID" id="63027226"/>